<reference evidence="6 7" key="1">
    <citation type="submission" date="2015-06" db="EMBL/GenBank/DDBJ databases">
        <title>A Comprehensive Approach to Explore the Metabolic and Phylogenetic Diversity of Bacterial Steroid Degradation in the Environment: Testosterone as an Example.</title>
        <authorList>
            <person name="Yang F.-C."/>
            <person name="Chen Y.-L."/>
            <person name="Yu C.-P."/>
            <person name="Tang S.-L."/>
            <person name="Wang P.-H."/>
            <person name="Ismail W."/>
            <person name="Wang C.-H."/>
            <person name="Yang C.-Y."/>
            <person name="Chiang Y.-R."/>
        </authorList>
    </citation>
    <scope>NUCLEOTIDE SEQUENCE [LARGE SCALE GENOMIC DNA]</scope>
    <source>
        <strain evidence="6 7">DSM 18526</strain>
    </source>
</reference>
<feature type="domain" description="FAD-dependent oxidoreductase 2 FAD-binding" evidence="5">
    <location>
        <begin position="6"/>
        <end position="443"/>
    </location>
</feature>
<dbReference type="AlphaFoldDB" id="A0A127FAX9"/>
<evidence type="ECO:0000313" key="6">
    <source>
        <dbReference type="EMBL" id="AMN47572.1"/>
    </source>
</evidence>
<name>A0A127FAX9_STEDE</name>
<dbReference type="PRINTS" id="PR00411">
    <property type="entry name" value="PNDRDTASEI"/>
</dbReference>
<dbReference type="InterPro" id="IPR050315">
    <property type="entry name" value="FAD-oxidoreductase_2"/>
</dbReference>
<dbReference type="SUPFAM" id="SSF51905">
    <property type="entry name" value="FAD/NAD(P)-binding domain"/>
    <property type="match status" value="1"/>
</dbReference>
<evidence type="ECO:0000256" key="3">
    <source>
        <dbReference type="ARBA" id="ARBA00022827"/>
    </source>
</evidence>
<dbReference type="EMBL" id="CP011971">
    <property type="protein sequence ID" value="AMN47572.1"/>
    <property type="molecule type" value="Genomic_DNA"/>
</dbReference>
<dbReference type="KEGG" id="sdf:ACG33_10775"/>
<keyword evidence="2" id="KW-0285">Flavoprotein</keyword>
<evidence type="ECO:0000259" key="5">
    <source>
        <dbReference type="Pfam" id="PF00890"/>
    </source>
</evidence>
<organism evidence="6 7">
    <name type="scientific">Steroidobacter denitrificans</name>
    <dbReference type="NCBI Taxonomy" id="465721"/>
    <lineage>
        <taxon>Bacteria</taxon>
        <taxon>Pseudomonadati</taxon>
        <taxon>Pseudomonadota</taxon>
        <taxon>Gammaproteobacteria</taxon>
        <taxon>Steroidobacterales</taxon>
        <taxon>Steroidobacteraceae</taxon>
        <taxon>Steroidobacter</taxon>
    </lineage>
</organism>
<proteinExistence type="predicted"/>
<dbReference type="GO" id="GO:0008202">
    <property type="term" value="P:steroid metabolic process"/>
    <property type="evidence" value="ECO:0007669"/>
    <property type="project" value="UniProtKB-ARBA"/>
</dbReference>
<dbReference type="PRINTS" id="PR00368">
    <property type="entry name" value="FADPNR"/>
</dbReference>
<dbReference type="OrthoDB" id="9813348at2"/>
<dbReference type="Gene3D" id="3.50.50.60">
    <property type="entry name" value="FAD/NAD(P)-binding domain"/>
    <property type="match status" value="1"/>
</dbReference>
<keyword evidence="7" id="KW-1185">Reference proteome</keyword>
<evidence type="ECO:0000313" key="7">
    <source>
        <dbReference type="Proteomes" id="UP000070250"/>
    </source>
</evidence>
<evidence type="ECO:0000256" key="2">
    <source>
        <dbReference type="ARBA" id="ARBA00022630"/>
    </source>
</evidence>
<keyword evidence="4 6" id="KW-0560">Oxidoreductase</keyword>
<dbReference type="STRING" id="465721.ACG33_10775"/>
<dbReference type="GO" id="GO:0016491">
    <property type="term" value="F:oxidoreductase activity"/>
    <property type="evidence" value="ECO:0007669"/>
    <property type="project" value="UniProtKB-KW"/>
</dbReference>
<dbReference type="PANTHER" id="PTHR43400">
    <property type="entry name" value="FUMARATE REDUCTASE"/>
    <property type="match status" value="1"/>
</dbReference>
<evidence type="ECO:0000256" key="1">
    <source>
        <dbReference type="ARBA" id="ARBA00001974"/>
    </source>
</evidence>
<dbReference type="InterPro" id="IPR027477">
    <property type="entry name" value="Succ_DH/fumarate_Rdtase_cat_sf"/>
</dbReference>
<accession>A0A127FAX9</accession>
<sequence length="468" mass="49265">MNTDYDVIVLGGGGAGMAAALTATETGARVLLVEVADKLGGSTALSGGVYYAAGTRVQQARGIEGDTQEAAYLYYMALTQHKVEASLVRRFCDEAADGLEWLMSLGVEFLPEGLYVSGVDGIARGHSPTGAGAAIAEALEGALGQKSVDVVLRTHVNRLLVDPDGGLRGIVVGDDAITAGAVVIATGGFGANEEFLSRYYSQAAAQGDRAWYIGARTNRGDGIVLAQAVGADMTGFNRGLLLVTPGFAKDLEVFLPGWLMYVNRNGRRFINETTEYAVVSSVVNEQLGGECFAVFDEQSRACAPRIIEAGDYPLPSWEPESLEKQTAQGKIFRGATIHELARNAGIRADALEATIESYNASCDSGQDREYFKDSTNLLPVRKPPFYAVRMRPAIICLTSAGLRIDSETRVLNVGNRPVPGLFAAGETVGGILGDCYIGGGNSVTNAIVFGRAAGRSAAAWASSRQAVA</sequence>
<dbReference type="RefSeq" id="WP_066921107.1">
    <property type="nucleotide sequence ID" value="NZ_CP011971.1"/>
</dbReference>
<dbReference type="Gene3D" id="3.90.700.10">
    <property type="entry name" value="Succinate dehydrogenase/fumarate reductase flavoprotein, catalytic domain"/>
    <property type="match status" value="1"/>
</dbReference>
<dbReference type="InterPro" id="IPR003953">
    <property type="entry name" value="FAD-dep_OxRdtase_2_FAD-bd"/>
</dbReference>
<dbReference type="PANTHER" id="PTHR43400:SF10">
    <property type="entry name" value="3-OXOSTEROID 1-DEHYDROGENASE"/>
    <property type="match status" value="1"/>
</dbReference>
<dbReference type="EC" id="1.3.5.4" evidence="6"/>
<dbReference type="SUPFAM" id="SSF56425">
    <property type="entry name" value="Succinate dehydrogenase/fumarate reductase flavoprotein, catalytic domain"/>
    <property type="match status" value="1"/>
</dbReference>
<keyword evidence="3" id="KW-0274">FAD</keyword>
<dbReference type="InterPro" id="IPR036188">
    <property type="entry name" value="FAD/NAD-bd_sf"/>
</dbReference>
<dbReference type="Proteomes" id="UP000070250">
    <property type="component" value="Chromosome"/>
</dbReference>
<comment type="cofactor">
    <cofactor evidence="1">
        <name>FAD</name>
        <dbReference type="ChEBI" id="CHEBI:57692"/>
    </cofactor>
</comment>
<protein>
    <submittedName>
        <fullName evidence="6">Fumarate reductase flavoprotein subunit</fullName>
        <ecNumber evidence="6">1.3.5.4</ecNumber>
    </submittedName>
</protein>
<evidence type="ECO:0000256" key="4">
    <source>
        <dbReference type="ARBA" id="ARBA00023002"/>
    </source>
</evidence>
<dbReference type="Pfam" id="PF00890">
    <property type="entry name" value="FAD_binding_2"/>
    <property type="match status" value="1"/>
</dbReference>
<gene>
    <name evidence="6" type="ORF">ACG33_10775</name>
</gene>